<dbReference type="EMBL" id="JACXAE010000028">
    <property type="protein sequence ID" value="MBD2771783.1"/>
    <property type="molecule type" value="Genomic_DNA"/>
</dbReference>
<organism evidence="1 2">
    <name type="scientific">Iningainema tapete BLCC-T55</name>
    <dbReference type="NCBI Taxonomy" id="2748662"/>
    <lineage>
        <taxon>Bacteria</taxon>
        <taxon>Bacillati</taxon>
        <taxon>Cyanobacteriota</taxon>
        <taxon>Cyanophyceae</taxon>
        <taxon>Nostocales</taxon>
        <taxon>Scytonemataceae</taxon>
        <taxon>Iningainema tapete</taxon>
    </lineage>
</organism>
<evidence type="ECO:0008006" key="3">
    <source>
        <dbReference type="Google" id="ProtNLM"/>
    </source>
</evidence>
<reference evidence="1" key="1">
    <citation type="submission" date="2020-09" db="EMBL/GenBank/DDBJ databases">
        <title>Iningainema tapete sp. nov. (Scytonemataceae, Cyanobacteria) from greenhouses in central Florida (USA) produces two types of nodularin with biosynthetic potential for microcystin-LR and anabaenopeptins.</title>
        <authorList>
            <person name="Berthold D.E."/>
            <person name="Lefler F.W."/>
            <person name="Huang I.-S."/>
            <person name="Abdulla H."/>
            <person name="Zimba P.V."/>
            <person name="Laughinghouse H.D. IV."/>
        </authorList>
    </citation>
    <scope>NUCLEOTIDE SEQUENCE</scope>
    <source>
        <strain evidence="1">BLCCT55</strain>
    </source>
</reference>
<dbReference type="RefSeq" id="WP_190826075.1">
    <property type="nucleotide sequence ID" value="NZ_CAWPPI010000028.1"/>
</dbReference>
<protein>
    <recommendedName>
        <fullName evidence="3">PPM-type phosphatase domain-containing protein</fullName>
    </recommendedName>
</protein>
<evidence type="ECO:0000313" key="1">
    <source>
        <dbReference type="EMBL" id="MBD2771783.1"/>
    </source>
</evidence>
<dbReference type="SUPFAM" id="SSF81606">
    <property type="entry name" value="PP2C-like"/>
    <property type="match status" value="1"/>
</dbReference>
<comment type="caution">
    <text evidence="1">The sequence shown here is derived from an EMBL/GenBank/DDBJ whole genome shotgun (WGS) entry which is preliminary data.</text>
</comment>
<dbReference type="AlphaFoldDB" id="A0A8J7BWX4"/>
<gene>
    <name evidence="1" type="ORF">ICL16_06665</name>
</gene>
<dbReference type="Gene3D" id="3.60.40.10">
    <property type="entry name" value="PPM-type phosphatase domain"/>
    <property type="match status" value="1"/>
</dbReference>
<evidence type="ECO:0000313" key="2">
    <source>
        <dbReference type="Proteomes" id="UP000629098"/>
    </source>
</evidence>
<dbReference type="InterPro" id="IPR036457">
    <property type="entry name" value="PPM-type-like_dom_sf"/>
</dbReference>
<accession>A0A8J7BWX4</accession>
<sequence length="137" mass="14922">MFDGIASGNVRQNKPTYIVRSTTNQRATNEDSFQLFSLIPVIGQPLITILTVADGMGGHAHGAEVSREALRKVSLALFEQLTVERSLNHLEEAPPVDPPSLSQALFSALEQANAHVKRMVEANNWVKAGNTFAKLRG</sequence>
<proteinExistence type="predicted"/>
<name>A0A8J7BWX4_9CYAN</name>
<keyword evidence="2" id="KW-1185">Reference proteome</keyword>
<dbReference type="Proteomes" id="UP000629098">
    <property type="component" value="Unassembled WGS sequence"/>
</dbReference>